<reference evidence="3" key="1">
    <citation type="submission" date="2017-02" db="UniProtKB">
        <authorList>
            <consortium name="WormBaseParasite"/>
        </authorList>
    </citation>
    <scope>IDENTIFICATION</scope>
</reference>
<dbReference type="OrthoDB" id="5853605at2759"/>
<dbReference type="WBParaSite" id="TCLT_0000799301-mRNA-1">
    <property type="protein sequence ID" value="TCLT_0000799301-mRNA-1"/>
    <property type="gene ID" value="TCLT_0000799301"/>
</dbReference>
<keyword evidence="2" id="KW-1185">Reference proteome</keyword>
<accession>A0A0N5D4T5</accession>
<dbReference type="AlphaFoldDB" id="A0A0N5D4T5"/>
<dbReference type="Proteomes" id="UP000276776">
    <property type="component" value="Unassembled WGS sequence"/>
</dbReference>
<organism evidence="3">
    <name type="scientific">Thelazia callipaeda</name>
    <name type="common">Oriental eyeworm</name>
    <name type="synonym">Parasitic nematode</name>
    <dbReference type="NCBI Taxonomy" id="103827"/>
    <lineage>
        <taxon>Eukaryota</taxon>
        <taxon>Metazoa</taxon>
        <taxon>Ecdysozoa</taxon>
        <taxon>Nematoda</taxon>
        <taxon>Chromadorea</taxon>
        <taxon>Rhabditida</taxon>
        <taxon>Spirurina</taxon>
        <taxon>Spiruromorpha</taxon>
        <taxon>Thelazioidea</taxon>
        <taxon>Thelaziidae</taxon>
        <taxon>Thelazia</taxon>
    </lineage>
</organism>
<gene>
    <name evidence="1" type="ORF">TCLT_LOCUS7982</name>
</gene>
<name>A0A0N5D4T5_THECL</name>
<protein>
    <submittedName>
        <fullName evidence="1 3">Uncharacterized protein</fullName>
    </submittedName>
</protein>
<sequence length="135" mass="15542">MTLLALLLANYIQSEIQKLDDPSQLRNSSSYVILQIFIKLYGKTESYKCEIAKLNDILKQSQNELGHFNLNPVSVYQSITGHKAEIIDKAMSNAIVAKVLNDTKRFLTKWALAYAELIFRTITEYPYVFEKIITY</sequence>
<evidence type="ECO:0000313" key="2">
    <source>
        <dbReference type="Proteomes" id="UP000276776"/>
    </source>
</evidence>
<dbReference type="EMBL" id="UYYF01004567">
    <property type="protein sequence ID" value="VDN05494.1"/>
    <property type="molecule type" value="Genomic_DNA"/>
</dbReference>
<dbReference type="STRING" id="103827.A0A0N5D4T5"/>
<proteinExistence type="predicted"/>
<reference evidence="1 2" key="2">
    <citation type="submission" date="2018-11" db="EMBL/GenBank/DDBJ databases">
        <authorList>
            <consortium name="Pathogen Informatics"/>
        </authorList>
    </citation>
    <scope>NUCLEOTIDE SEQUENCE [LARGE SCALE GENOMIC DNA]</scope>
</reference>
<evidence type="ECO:0000313" key="1">
    <source>
        <dbReference type="EMBL" id="VDN05494.1"/>
    </source>
</evidence>
<evidence type="ECO:0000313" key="3">
    <source>
        <dbReference type="WBParaSite" id="TCLT_0000799301-mRNA-1"/>
    </source>
</evidence>